<name>A0ABQ5Z2N9_9SPHN</name>
<keyword evidence="1" id="KW-0808">Transferase</keyword>
<proteinExistence type="predicted"/>
<dbReference type="RefSeq" id="WP_029942241.1">
    <property type="nucleotide sequence ID" value="NZ_BSOO01000005.1"/>
</dbReference>
<accession>A0ABQ5Z2N9</accession>
<evidence type="ECO:0000313" key="1">
    <source>
        <dbReference type="EMBL" id="GLR47038.1"/>
    </source>
</evidence>
<dbReference type="EMBL" id="BSOO01000005">
    <property type="protein sequence ID" value="GLR47038.1"/>
    <property type="molecule type" value="Genomic_DNA"/>
</dbReference>
<dbReference type="Proteomes" id="UP001156703">
    <property type="component" value="Unassembled WGS sequence"/>
</dbReference>
<keyword evidence="1" id="KW-0418">Kinase</keyword>
<protein>
    <submittedName>
        <fullName evidence="1">HPr kinase</fullName>
    </submittedName>
</protein>
<keyword evidence="2" id="KW-1185">Reference proteome</keyword>
<evidence type="ECO:0000313" key="2">
    <source>
        <dbReference type="Proteomes" id="UP001156703"/>
    </source>
</evidence>
<gene>
    <name evidence="1" type="ORF">GCM10007925_07490</name>
</gene>
<dbReference type="Gene3D" id="3.40.50.300">
    <property type="entry name" value="P-loop containing nucleotide triphosphate hydrolases"/>
    <property type="match status" value="1"/>
</dbReference>
<organism evidence="1 2">
    <name type="scientific">Sphingomonas astaxanthinifaciens DSM 22298</name>
    <dbReference type="NCBI Taxonomy" id="1123267"/>
    <lineage>
        <taxon>Bacteria</taxon>
        <taxon>Pseudomonadati</taxon>
        <taxon>Pseudomonadota</taxon>
        <taxon>Alphaproteobacteria</taxon>
        <taxon>Sphingomonadales</taxon>
        <taxon>Sphingomonadaceae</taxon>
        <taxon>Sphingomonas</taxon>
    </lineage>
</organism>
<dbReference type="GO" id="GO:0016301">
    <property type="term" value="F:kinase activity"/>
    <property type="evidence" value="ECO:0007669"/>
    <property type="project" value="UniProtKB-KW"/>
</dbReference>
<dbReference type="SUPFAM" id="SSF53795">
    <property type="entry name" value="PEP carboxykinase-like"/>
    <property type="match status" value="1"/>
</dbReference>
<comment type="caution">
    <text evidence="1">The sequence shown here is derived from an EMBL/GenBank/DDBJ whole genome shotgun (WGS) entry which is preliminary data.</text>
</comment>
<sequence length="291" mass="30532">MGMSHVRLFGLTIASEIALPGLLPADPAAPVDVTVRRADLAGTADLVVEEAGSFAVRGGREILVDAPADMPARNVRLYLLGSAMGMLLHQRGLMPLHANAVVVDGKAVAVAGTSGAGKSTLAGWFHRQGYKLIGDDVIVIRPDEDAAIAFPGVPRLRLWGEALEGLGFARDGLDRSYIEEDFDKWDVPVAAAALASEGQALGAIYILADGPEIAIRPLSGAAAVSALFDQTYRGGYVAQTGTATDHWRAVTAIARIVPVFTLERPRDLTRLAVLGETVLAHARGLAARTSA</sequence>
<dbReference type="InterPro" id="IPR027417">
    <property type="entry name" value="P-loop_NTPase"/>
</dbReference>
<reference evidence="2" key="1">
    <citation type="journal article" date="2019" name="Int. J. Syst. Evol. Microbiol.">
        <title>The Global Catalogue of Microorganisms (GCM) 10K type strain sequencing project: providing services to taxonomists for standard genome sequencing and annotation.</title>
        <authorList>
            <consortium name="The Broad Institute Genomics Platform"/>
            <consortium name="The Broad Institute Genome Sequencing Center for Infectious Disease"/>
            <person name="Wu L."/>
            <person name="Ma J."/>
        </authorList>
    </citation>
    <scope>NUCLEOTIDE SEQUENCE [LARGE SCALE GENOMIC DNA]</scope>
    <source>
        <strain evidence="2">NBRC 102146</strain>
    </source>
</reference>